<protein>
    <submittedName>
        <fullName evidence="1">Uncharacterized protein</fullName>
    </submittedName>
</protein>
<name>N8W374_9GAMM</name>
<gene>
    <name evidence="1" type="ORF">F971_03200</name>
</gene>
<proteinExistence type="predicted"/>
<dbReference type="PATRIC" id="fig|1217712.3.peg.3088"/>
<comment type="caution">
    <text evidence="1">The sequence shown here is derived from an EMBL/GenBank/DDBJ whole genome shotgun (WGS) entry which is preliminary data.</text>
</comment>
<dbReference type="EMBL" id="APPC01000020">
    <property type="protein sequence ID" value="ENU91293.1"/>
    <property type="molecule type" value="Genomic_DNA"/>
</dbReference>
<accession>N8W374</accession>
<dbReference type="HOGENOM" id="CLU_2679294_0_0_6"/>
<evidence type="ECO:0000313" key="1">
    <source>
        <dbReference type="EMBL" id="ENU91293.1"/>
    </source>
</evidence>
<dbReference type="AlphaFoldDB" id="N8W374"/>
<dbReference type="RefSeq" id="WP_004773096.1">
    <property type="nucleotide sequence ID" value="NZ_KB849357.1"/>
</dbReference>
<organism evidence="1 2">
    <name type="scientific">Acinetobacter vivianii</name>
    <dbReference type="NCBI Taxonomy" id="1776742"/>
    <lineage>
        <taxon>Bacteria</taxon>
        <taxon>Pseudomonadati</taxon>
        <taxon>Pseudomonadota</taxon>
        <taxon>Gammaproteobacteria</taxon>
        <taxon>Moraxellales</taxon>
        <taxon>Moraxellaceae</taxon>
        <taxon>Acinetobacter</taxon>
    </lineage>
</organism>
<sequence length="74" mass="8742">MTDTHQIQCIDGPLWGLSTQRTENTFHYTHRKTGKITKYTKKIIYEHVFFVADGIEKSFAERMALQLINQKNLR</sequence>
<reference evidence="1 2" key="1">
    <citation type="submission" date="2013-02" db="EMBL/GenBank/DDBJ databases">
        <title>The Genome Sequence of Acinetobacter sp. NIPH 758.</title>
        <authorList>
            <consortium name="The Broad Institute Genome Sequencing Platform"/>
            <consortium name="The Broad Institute Genome Sequencing Center for Infectious Disease"/>
            <person name="Cerqueira G."/>
            <person name="Feldgarden M."/>
            <person name="Courvalin P."/>
            <person name="Perichon B."/>
            <person name="Grillot-Courvalin C."/>
            <person name="Clermont D."/>
            <person name="Rocha E."/>
            <person name="Yoon E.-J."/>
            <person name="Nemec A."/>
            <person name="Walker B."/>
            <person name="Young S.K."/>
            <person name="Zeng Q."/>
            <person name="Gargeya S."/>
            <person name="Fitzgerald M."/>
            <person name="Haas B."/>
            <person name="Abouelleil A."/>
            <person name="Alvarado L."/>
            <person name="Arachchi H.M."/>
            <person name="Berlin A.M."/>
            <person name="Chapman S.B."/>
            <person name="Dewar J."/>
            <person name="Goldberg J."/>
            <person name="Griggs A."/>
            <person name="Gujja S."/>
            <person name="Hansen M."/>
            <person name="Howarth C."/>
            <person name="Imamovic A."/>
            <person name="Larimer J."/>
            <person name="McCowan C."/>
            <person name="Murphy C."/>
            <person name="Neiman D."/>
            <person name="Pearson M."/>
            <person name="Priest M."/>
            <person name="Roberts A."/>
            <person name="Saif S."/>
            <person name="Shea T."/>
            <person name="Sisk P."/>
            <person name="Sykes S."/>
            <person name="Wortman J."/>
            <person name="Nusbaum C."/>
            <person name="Birren B."/>
        </authorList>
    </citation>
    <scope>NUCLEOTIDE SEQUENCE [LARGE SCALE GENOMIC DNA]</scope>
    <source>
        <strain evidence="1 2">NIPH 758</strain>
    </source>
</reference>
<evidence type="ECO:0000313" key="2">
    <source>
        <dbReference type="Proteomes" id="UP000013049"/>
    </source>
</evidence>
<dbReference type="Proteomes" id="UP000013049">
    <property type="component" value="Unassembled WGS sequence"/>
</dbReference>